<dbReference type="Pfam" id="PF01730">
    <property type="entry name" value="UreF"/>
    <property type="match status" value="1"/>
</dbReference>
<dbReference type="Proteomes" id="UP001589793">
    <property type="component" value="Unassembled WGS sequence"/>
</dbReference>
<protein>
    <submittedName>
        <fullName evidence="3">Urease accessory protein UreF</fullName>
    </submittedName>
</protein>
<proteinExistence type="predicted"/>
<dbReference type="EMBL" id="JBHLSV010000014">
    <property type="protein sequence ID" value="MFC0674705.1"/>
    <property type="molecule type" value="Genomic_DNA"/>
</dbReference>
<organism evidence="3 4">
    <name type="scientific">Brachybacterium hainanense</name>
    <dbReference type="NCBI Taxonomy" id="1541174"/>
    <lineage>
        <taxon>Bacteria</taxon>
        <taxon>Bacillati</taxon>
        <taxon>Actinomycetota</taxon>
        <taxon>Actinomycetes</taxon>
        <taxon>Micrococcales</taxon>
        <taxon>Dermabacteraceae</taxon>
        <taxon>Brachybacterium</taxon>
    </lineage>
</organism>
<dbReference type="RefSeq" id="WP_376981046.1">
    <property type="nucleotide sequence ID" value="NZ_JBHLSV010000014.1"/>
</dbReference>
<dbReference type="PANTHER" id="PTHR33620:SF1">
    <property type="entry name" value="UREASE ACCESSORY PROTEIN F"/>
    <property type="match status" value="1"/>
</dbReference>
<sequence>MGADGQLAALVLADGRLPVGGHAQSGGLEPGLAAGLAPQQIPDYIRGRLRTVGLVEAATAVLARRAAAAPDAVASLSRIGDAYLARTPSAPLRIVSEQVGRGMARLARVLWADAGPVAALHELAAPPRPVALGILAALGGLDDAQTARTSLYDDAQTVASAATKLVPIDPVEPVRWLLTCGATLEEMVERAVAVTGPDDLPASAAPQAEQWSLDHAARERRIFHA</sequence>
<evidence type="ECO:0000256" key="1">
    <source>
        <dbReference type="ARBA" id="ARBA00022988"/>
    </source>
</evidence>
<keyword evidence="1" id="KW-0996">Nickel insertion</keyword>
<evidence type="ECO:0000313" key="3">
    <source>
        <dbReference type="EMBL" id="MFC0674705.1"/>
    </source>
</evidence>
<accession>A0ABV6RCJ0</accession>
<reference evidence="3 4" key="1">
    <citation type="submission" date="2024-09" db="EMBL/GenBank/DDBJ databases">
        <authorList>
            <person name="Sun Q."/>
            <person name="Mori K."/>
        </authorList>
    </citation>
    <scope>NUCLEOTIDE SEQUENCE [LARGE SCALE GENOMIC DNA]</scope>
    <source>
        <strain evidence="3 4">CICC 10874</strain>
    </source>
</reference>
<dbReference type="InterPro" id="IPR002639">
    <property type="entry name" value="UreF"/>
</dbReference>
<comment type="caution">
    <text evidence="3">The sequence shown here is derived from an EMBL/GenBank/DDBJ whole genome shotgun (WGS) entry which is preliminary data.</text>
</comment>
<name>A0ABV6RCJ0_9MICO</name>
<dbReference type="Gene3D" id="1.10.4190.10">
    <property type="entry name" value="Urease accessory protein UreF"/>
    <property type="match status" value="1"/>
</dbReference>
<evidence type="ECO:0000256" key="2">
    <source>
        <dbReference type="ARBA" id="ARBA00023186"/>
    </source>
</evidence>
<evidence type="ECO:0000313" key="4">
    <source>
        <dbReference type="Proteomes" id="UP001589793"/>
    </source>
</evidence>
<keyword evidence="2" id="KW-0143">Chaperone</keyword>
<dbReference type="PANTHER" id="PTHR33620">
    <property type="entry name" value="UREASE ACCESSORY PROTEIN F"/>
    <property type="match status" value="1"/>
</dbReference>
<dbReference type="InterPro" id="IPR038277">
    <property type="entry name" value="UreF_sf"/>
</dbReference>
<keyword evidence="4" id="KW-1185">Reference proteome</keyword>
<gene>
    <name evidence="3" type="ORF">ACFFF6_12125</name>
</gene>